<dbReference type="AlphaFoldDB" id="A0A087H3D7"/>
<evidence type="ECO:0000313" key="2">
    <source>
        <dbReference type="EMBL" id="KFK36639.1"/>
    </source>
</evidence>
<dbReference type="EMBL" id="CM002872">
    <property type="protein sequence ID" value="KFK36639.1"/>
    <property type="molecule type" value="Genomic_DNA"/>
</dbReference>
<keyword evidence="3" id="KW-1185">Reference proteome</keyword>
<feature type="compositionally biased region" description="Acidic residues" evidence="1">
    <location>
        <begin position="130"/>
        <end position="144"/>
    </location>
</feature>
<proteinExistence type="predicted"/>
<sequence>MVRTRGGKTAPRHRSSRLREVTAEEDNSIAREPDPAAVVIEQGPEAEVVLHPKQKRKKRKRKTQEVEDIEEDREAVSGDDCEVVGDEDCEEVCYADGNHGEVREEGVGLEEVNCLDFEAEFGVDAREEDNGGDSDADSGDEIWDDERIPEPLSHSDDEDVPEEEEVLIT</sequence>
<reference evidence="3" key="1">
    <citation type="journal article" date="2015" name="Nat. Plants">
        <title>Genome expansion of Arabis alpina linked with retrotransposition and reduced symmetric DNA methylation.</title>
        <authorList>
            <person name="Willing E.M."/>
            <person name="Rawat V."/>
            <person name="Mandakova T."/>
            <person name="Maumus F."/>
            <person name="James G.V."/>
            <person name="Nordstroem K.J."/>
            <person name="Becker C."/>
            <person name="Warthmann N."/>
            <person name="Chica C."/>
            <person name="Szarzynska B."/>
            <person name="Zytnicki M."/>
            <person name="Albani M.C."/>
            <person name="Kiefer C."/>
            <person name="Bergonzi S."/>
            <person name="Castaings L."/>
            <person name="Mateos J.L."/>
            <person name="Berns M.C."/>
            <person name="Bujdoso N."/>
            <person name="Piofczyk T."/>
            <person name="de Lorenzo L."/>
            <person name="Barrero-Sicilia C."/>
            <person name="Mateos I."/>
            <person name="Piednoel M."/>
            <person name="Hagmann J."/>
            <person name="Chen-Min-Tao R."/>
            <person name="Iglesias-Fernandez R."/>
            <person name="Schuster S.C."/>
            <person name="Alonso-Blanco C."/>
            <person name="Roudier F."/>
            <person name="Carbonero P."/>
            <person name="Paz-Ares J."/>
            <person name="Davis S.J."/>
            <person name="Pecinka A."/>
            <person name="Quesneville H."/>
            <person name="Colot V."/>
            <person name="Lysak M.A."/>
            <person name="Weigel D."/>
            <person name="Coupland G."/>
            <person name="Schneeberger K."/>
        </authorList>
    </citation>
    <scope>NUCLEOTIDE SEQUENCE [LARGE SCALE GENOMIC DNA]</scope>
    <source>
        <strain evidence="3">cv. Pajares</strain>
    </source>
</reference>
<dbReference type="Gramene" id="KFK36639">
    <property type="protein sequence ID" value="KFK36639"/>
    <property type="gene ID" value="AALP_AA4G151000"/>
</dbReference>
<name>A0A087H3D7_ARAAL</name>
<dbReference type="Proteomes" id="UP000029120">
    <property type="component" value="Chromosome 4"/>
</dbReference>
<feature type="compositionally biased region" description="Basic and acidic residues" evidence="1">
    <location>
        <begin position="17"/>
        <end position="34"/>
    </location>
</feature>
<feature type="region of interest" description="Disordered" evidence="1">
    <location>
        <begin position="51"/>
        <end position="79"/>
    </location>
</feature>
<protein>
    <submittedName>
        <fullName evidence="2">Uncharacterized protein</fullName>
    </submittedName>
</protein>
<feature type="compositionally biased region" description="Acidic residues" evidence="1">
    <location>
        <begin position="156"/>
        <end position="169"/>
    </location>
</feature>
<gene>
    <name evidence="2" type="ordered locus">AALP_Aa4g151000</name>
</gene>
<feature type="region of interest" description="Disordered" evidence="1">
    <location>
        <begin position="122"/>
        <end position="169"/>
    </location>
</feature>
<evidence type="ECO:0000256" key="1">
    <source>
        <dbReference type="SAM" id="MobiDB-lite"/>
    </source>
</evidence>
<organism evidence="2 3">
    <name type="scientific">Arabis alpina</name>
    <name type="common">Alpine rock-cress</name>
    <dbReference type="NCBI Taxonomy" id="50452"/>
    <lineage>
        <taxon>Eukaryota</taxon>
        <taxon>Viridiplantae</taxon>
        <taxon>Streptophyta</taxon>
        <taxon>Embryophyta</taxon>
        <taxon>Tracheophyta</taxon>
        <taxon>Spermatophyta</taxon>
        <taxon>Magnoliopsida</taxon>
        <taxon>eudicotyledons</taxon>
        <taxon>Gunneridae</taxon>
        <taxon>Pentapetalae</taxon>
        <taxon>rosids</taxon>
        <taxon>malvids</taxon>
        <taxon>Brassicales</taxon>
        <taxon>Brassicaceae</taxon>
        <taxon>Arabideae</taxon>
        <taxon>Arabis</taxon>
    </lineage>
</organism>
<feature type="compositionally biased region" description="Basic and acidic residues" evidence="1">
    <location>
        <begin position="145"/>
        <end position="155"/>
    </location>
</feature>
<feature type="region of interest" description="Disordered" evidence="1">
    <location>
        <begin position="1"/>
        <end position="34"/>
    </location>
</feature>
<feature type="compositionally biased region" description="Basic residues" evidence="1">
    <location>
        <begin position="52"/>
        <end position="62"/>
    </location>
</feature>
<evidence type="ECO:0000313" key="3">
    <source>
        <dbReference type="Proteomes" id="UP000029120"/>
    </source>
</evidence>
<accession>A0A087H3D7</accession>
<feature type="compositionally biased region" description="Acidic residues" evidence="1">
    <location>
        <begin position="66"/>
        <end position="79"/>
    </location>
</feature>